<dbReference type="SUPFAM" id="SSF52540">
    <property type="entry name" value="P-loop containing nucleoside triphosphate hydrolases"/>
    <property type="match status" value="1"/>
</dbReference>
<evidence type="ECO:0000313" key="5">
    <source>
        <dbReference type="EMBL" id="KAI7756208.1"/>
    </source>
</evidence>
<keyword evidence="2" id="KW-0547">Nucleotide-binding</keyword>
<dbReference type="PANTHER" id="PTHR10903">
    <property type="entry name" value="GTPASE, IMAP FAMILY MEMBER-RELATED"/>
    <property type="match status" value="1"/>
</dbReference>
<feature type="domain" description="AIG1-type G" evidence="4">
    <location>
        <begin position="15"/>
        <end position="224"/>
    </location>
</feature>
<dbReference type="AlphaFoldDB" id="A0AAD5GYG3"/>
<dbReference type="EMBL" id="JAMZMK010000523">
    <property type="protein sequence ID" value="KAI7756208.1"/>
    <property type="molecule type" value="Genomic_DNA"/>
</dbReference>
<dbReference type="Proteomes" id="UP001206925">
    <property type="component" value="Unassembled WGS sequence"/>
</dbReference>
<dbReference type="FunFam" id="3.40.50.300:FF:000840">
    <property type="entry name" value="Immune-associated nucleotide-binding protein 9"/>
    <property type="match status" value="1"/>
</dbReference>
<dbReference type="InterPro" id="IPR006703">
    <property type="entry name" value="G_AIG1"/>
</dbReference>
<dbReference type="PROSITE" id="PS51720">
    <property type="entry name" value="G_AIG1"/>
    <property type="match status" value="1"/>
</dbReference>
<comment type="caution">
    <text evidence="5">The sequence shown here is derived from an EMBL/GenBank/DDBJ whole genome shotgun (WGS) entry which is preliminary data.</text>
</comment>
<dbReference type="Pfam" id="PF04548">
    <property type="entry name" value="AIG1"/>
    <property type="match status" value="1"/>
</dbReference>
<protein>
    <recommendedName>
        <fullName evidence="4">AIG1-type G domain-containing protein</fullName>
    </recommendedName>
</protein>
<keyword evidence="6" id="KW-1185">Reference proteome</keyword>
<evidence type="ECO:0000256" key="1">
    <source>
        <dbReference type="ARBA" id="ARBA00008535"/>
    </source>
</evidence>
<dbReference type="InterPro" id="IPR027417">
    <property type="entry name" value="P-loop_NTPase"/>
</dbReference>
<comment type="similarity">
    <text evidence="1">Belongs to the TRAFAC class TrmE-Era-EngA-EngB-Septin-like GTPase superfamily. AIG1/Toc34/Toc159-like paraseptin GTPase family. IAN subfamily.</text>
</comment>
<reference evidence="5" key="1">
    <citation type="submission" date="2022-06" db="EMBL/GenBank/DDBJ databases">
        <title>Uncovering the hologenomic basis of an extraordinary plant invasion.</title>
        <authorList>
            <person name="Bieker V.C."/>
            <person name="Martin M.D."/>
            <person name="Gilbert T."/>
            <person name="Hodgins K."/>
            <person name="Battlay P."/>
            <person name="Petersen B."/>
            <person name="Wilson J."/>
        </authorList>
    </citation>
    <scope>NUCLEOTIDE SEQUENCE</scope>
    <source>
        <strain evidence="5">AA19_3_7</strain>
        <tissue evidence="5">Leaf</tissue>
    </source>
</reference>
<organism evidence="5 6">
    <name type="scientific">Ambrosia artemisiifolia</name>
    <name type="common">Common ragweed</name>
    <dbReference type="NCBI Taxonomy" id="4212"/>
    <lineage>
        <taxon>Eukaryota</taxon>
        <taxon>Viridiplantae</taxon>
        <taxon>Streptophyta</taxon>
        <taxon>Embryophyta</taxon>
        <taxon>Tracheophyta</taxon>
        <taxon>Spermatophyta</taxon>
        <taxon>Magnoliopsida</taxon>
        <taxon>eudicotyledons</taxon>
        <taxon>Gunneridae</taxon>
        <taxon>Pentapetalae</taxon>
        <taxon>asterids</taxon>
        <taxon>campanulids</taxon>
        <taxon>Asterales</taxon>
        <taxon>Asteraceae</taxon>
        <taxon>Asteroideae</taxon>
        <taxon>Heliantheae alliance</taxon>
        <taxon>Heliantheae</taxon>
        <taxon>Ambrosia</taxon>
    </lineage>
</organism>
<dbReference type="InterPro" id="IPR045058">
    <property type="entry name" value="GIMA/IAN/Toc"/>
</dbReference>
<accession>A0AAD5GYG3</accession>
<dbReference type="Gene3D" id="3.40.50.300">
    <property type="entry name" value="P-loop containing nucleotide triphosphate hydrolases"/>
    <property type="match status" value="1"/>
</dbReference>
<evidence type="ECO:0000256" key="2">
    <source>
        <dbReference type="ARBA" id="ARBA00022741"/>
    </source>
</evidence>
<proteinExistence type="inferred from homology"/>
<evidence type="ECO:0000313" key="6">
    <source>
        <dbReference type="Proteomes" id="UP001206925"/>
    </source>
</evidence>
<sequence length="336" mass="38094">MSMEGSLFEGDREFSFAQTLLLVGRKGTGKSATGNTILGTNLFRSERSSPGVTSTCELRSSKLKDGRMINVIDTPGIDINHGILGSSVDTEFSEEVINMAWDGIHAILVVLSVCSRFSKEEEAVISRLLSVFGSKVYDYMILVFTGGDQLDKDDETLESFLHDCPEKLKELLNLCDTRCVLFDNKTKDEVKRSDQVEKLFSIVNMVSRKNGGKLYTNEIFADWKKEAKELKEQAENSQALKEFKPYTKLEVSMQTDPMHDGAFKRIIEMVEPKLKERALRLERQLAEERAARLKAEEDATVAQKKSDEEIRYINKQIETAMMKRRRALRNPTGIEN</sequence>
<evidence type="ECO:0000256" key="3">
    <source>
        <dbReference type="ARBA" id="ARBA00023134"/>
    </source>
</evidence>
<dbReference type="GO" id="GO:0005525">
    <property type="term" value="F:GTP binding"/>
    <property type="evidence" value="ECO:0007669"/>
    <property type="project" value="UniProtKB-KW"/>
</dbReference>
<evidence type="ECO:0000259" key="4">
    <source>
        <dbReference type="PROSITE" id="PS51720"/>
    </source>
</evidence>
<dbReference type="PANTHER" id="PTHR10903:SF184">
    <property type="entry name" value="GTP-BINDING PROTEIN A"/>
    <property type="match status" value="1"/>
</dbReference>
<keyword evidence="3" id="KW-0342">GTP-binding</keyword>
<name>A0AAD5GYG3_AMBAR</name>
<gene>
    <name evidence="5" type="ORF">M8C21_032414</name>
</gene>
<feature type="non-terminal residue" evidence="5">
    <location>
        <position position="336"/>
    </location>
</feature>